<dbReference type="PANTHER" id="PTHR24056">
    <property type="entry name" value="CELL DIVISION PROTEIN KINASE"/>
    <property type="match status" value="1"/>
</dbReference>
<dbReference type="SMART" id="SM00220">
    <property type="entry name" value="S_TKc"/>
    <property type="match status" value="1"/>
</dbReference>
<evidence type="ECO:0000256" key="3">
    <source>
        <dbReference type="ARBA" id="ARBA00022527"/>
    </source>
</evidence>
<dbReference type="EMBL" id="JALJOU010000069">
    <property type="protein sequence ID" value="KAK9825882.1"/>
    <property type="molecule type" value="Genomic_DNA"/>
</dbReference>
<dbReference type="InterPro" id="IPR011009">
    <property type="entry name" value="Kinase-like_dom_sf"/>
</dbReference>
<comment type="catalytic activity">
    <reaction evidence="9">
        <text>L-seryl-[protein] + ATP = O-phospho-L-seryl-[protein] + ADP + H(+)</text>
        <dbReference type="Rhea" id="RHEA:17989"/>
        <dbReference type="Rhea" id="RHEA-COMP:9863"/>
        <dbReference type="Rhea" id="RHEA-COMP:11604"/>
        <dbReference type="ChEBI" id="CHEBI:15378"/>
        <dbReference type="ChEBI" id="CHEBI:29999"/>
        <dbReference type="ChEBI" id="CHEBI:30616"/>
        <dbReference type="ChEBI" id="CHEBI:83421"/>
        <dbReference type="ChEBI" id="CHEBI:456216"/>
        <dbReference type="EC" id="2.7.11.22"/>
    </reaction>
</comment>
<keyword evidence="4" id="KW-0808">Transferase</keyword>
<dbReference type="PROSITE" id="PS00108">
    <property type="entry name" value="PROTEIN_KINASE_ST"/>
    <property type="match status" value="1"/>
</dbReference>
<dbReference type="Gene3D" id="3.30.200.20">
    <property type="entry name" value="Phosphorylase Kinase, domain 1"/>
    <property type="match status" value="1"/>
</dbReference>
<comment type="catalytic activity">
    <reaction evidence="8">
        <text>L-threonyl-[protein] + ATP = O-phospho-L-threonyl-[protein] + ADP + H(+)</text>
        <dbReference type="Rhea" id="RHEA:46608"/>
        <dbReference type="Rhea" id="RHEA-COMP:11060"/>
        <dbReference type="Rhea" id="RHEA-COMP:11605"/>
        <dbReference type="ChEBI" id="CHEBI:15378"/>
        <dbReference type="ChEBI" id="CHEBI:30013"/>
        <dbReference type="ChEBI" id="CHEBI:30616"/>
        <dbReference type="ChEBI" id="CHEBI:61977"/>
        <dbReference type="ChEBI" id="CHEBI:456216"/>
        <dbReference type="EC" id="2.7.11.22"/>
    </reaction>
</comment>
<comment type="similarity">
    <text evidence="1">Belongs to the protein kinase superfamily. CMGC Ser/Thr protein kinase family. CDC2/CDKX subfamily.</text>
</comment>
<dbReference type="GO" id="GO:0004693">
    <property type="term" value="F:cyclin-dependent protein serine/threonine kinase activity"/>
    <property type="evidence" value="ECO:0007669"/>
    <property type="project" value="UniProtKB-EC"/>
</dbReference>
<gene>
    <name evidence="13" type="ORF">WJX81_000855</name>
</gene>
<keyword evidence="6" id="KW-0418">Kinase</keyword>
<evidence type="ECO:0000256" key="9">
    <source>
        <dbReference type="ARBA" id="ARBA00048367"/>
    </source>
</evidence>
<feature type="domain" description="Protein kinase" evidence="12">
    <location>
        <begin position="30"/>
        <end position="316"/>
    </location>
</feature>
<dbReference type="InterPro" id="IPR050108">
    <property type="entry name" value="CDK"/>
</dbReference>
<sequence length="359" mass="38541">MPGLEVAPCAVPEFIDHDDLLSDHKAPPGYRVLGRLGQGAFGEVSRAVSLATGEEVALKHVFPQRAARGCAPAPCNLARELAALQALRHPNVVALRAVLPQGSGRTLVLELCEGDLGDLLRHAPARLDEALAKTLARQLLRGVAHMHGAGFMHRDLKPGNILLARDGALKLADFGLARRNDCPGRAAYSHAVATRWYRAPELLFGARCYGPAVDVWAAGCIIAELLGLDPLFAGDTDIDQLGRIIARLGSVDEACWPGVRALPDYGKLRFAPSPAVPLAAALPDAPAPALDLLGHMLRWNPDERVSAEAALHHEWFLLEPATAPHAVVAEAVAAMQRLRDERRAAQRAEEAAWQEIYGC</sequence>
<evidence type="ECO:0000313" key="13">
    <source>
        <dbReference type="EMBL" id="KAK9825882.1"/>
    </source>
</evidence>
<evidence type="ECO:0000256" key="11">
    <source>
        <dbReference type="RuleBase" id="RU000304"/>
    </source>
</evidence>
<organism evidence="13 14">
    <name type="scientific">Elliptochloris bilobata</name>
    <dbReference type="NCBI Taxonomy" id="381761"/>
    <lineage>
        <taxon>Eukaryota</taxon>
        <taxon>Viridiplantae</taxon>
        <taxon>Chlorophyta</taxon>
        <taxon>core chlorophytes</taxon>
        <taxon>Trebouxiophyceae</taxon>
        <taxon>Trebouxiophyceae incertae sedis</taxon>
        <taxon>Elliptochloris clade</taxon>
        <taxon>Elliptochloris</taxon>
    </lineage>
</organism>
<dbReference type="PROSITE" id="PS00107">
    <property type="entry name" value="PROTEIN_KINASE_ATP"/>
    <property type="match status" value="1"/>
</dbReference>
<evidence type="ECO:0000256" key="7">
    <source>
        <dbReference type="ARBA" id="ARBA00022840"/>
    </source>
</evidence>
<evidence type="ECO:0000259" key="12">
    <source>
        <dbReference type="PROSITE" id="PS50011"/>
    </source>
</evidence>
<keyword evidence="3 11" id="KW-0723">Serine/threonine-protein kinase</keyword>
<dbReference type="InterPro" id="IPR017441">
    <property type="entry name" value="Protein_kinase_ATP_BS"/>
</dbReference>
<evidence type="ECO:0000256" key="8">
    <source>
        <dbReference type="ARBA" id="ARBA00047811"/>
    </source>
</evidence>
<accession>A0AAW1QWL2</accession>
<dbReference type="InterPro" id="IPR000719">
    <property type="entry name" value="Prot_kinase_dom"/>
</dbReference>
<evidence type="ECO:0000256" key="2">
    <source>
        <dbReference type="ARBA" id="ARBA00012425"/>
    </source>
</evidence>
<comment type="caution">
    <text evidence="13">The sequence shown here is derived from an EMBL/GenBank/DDBJ whole genome shotgun (WGS) entry which is preliminary data.</text>
</comment>
<name>A0AAW1QWL2_9CHLO</name>
<dbReference type="InterPro" id="IPR008271">
    <property type="entry name" value="Ser/Thr_kinase_AS"/>
</dbReference>
<dbReference type="SUPFAM" id="SSF56112">
    <property type="entry name" value="Protein kinase-like (PK-like)"/>
    <property type="match status" value="1"/>
</dbReference>
<dbReference type="AlphaFoldDB" id="A0AAW1QWL2"/>
<feature type="binding site" evidence="10">
    <location>
        <position position="59"/>
    </location>
    <ligand>
        <name>ATP</name>
        <dbReference type="ChEBI" id="CHEBI:30616"/>
    </ligand>
</feature>
<dbReference type="FunFam" id="1.10.510.10:FF:000624">
    <property type="entry name" value="Mitogen-activated protein kinase"/>
    <property type="match status" value="1"/>
</dbReference>
<dbReference type="Pfam" id="PF00069">
    <property type="entry name" value="Pkinase"/>
    <property type="match status" value="1"/>
</dbReference>
<evidence type="ECO:0000256" key="6">
    <source>
        <dbReference type="ARBA" id="ARBA00022777"/>
    </source>
</evidence>
<dbReference type="PANTHER" id="PTHR24056:SF171">
    <property type="entry name" value="CYCLIN-DEPENDENT KINASE 20"/>
    <property type="match status" value="1"/>
</dbReference>
<evidence type="ECO:0000256" key="10">
    <source>
        <dbReference type="PROSITE-ProRule" id="PRU10141"/>
    </source>
</evidence>
<evidence type="ECO:0000256" key="4">
    <source>
        <dbReference type="ARBA" id="ARBA00022679"/>
    </source>
</evidence>
<evidence type="ECO:0000256" key="1">
    <source>
        <dbReference type="ARBA" id="ARBA00006485"/>
    </source>
</evidence>
<dbReference type="GO" id="GO:0005524">
    <property type="term" value="F:ATP binding"/>
    <property type="evidence" value="ECO:0007669"/>
    <property type="project" value="UniProtKB-UniRule"/>
</dbReference>
<evidence type="ECO:0000313" key="14">
    <source>
        <dbReference type="Proteomes" id="UP001445335"/>
    </source>
</evidence>
<dbReference type="Proteomes" id="UP001445335">
    <property type="component" value="Unassembled WGS sequence"/>
</dbReference>
<keyword evidence="7 10" id="KW-0067">ATP-binding</keyword>
<keyword evidence="14" id="KW-1185">Reference proteome</keyword>
<keyword evidence="5 10" id="KW-0547">Nucleotide-binding</keyword>
<evidence type="ECO:0000256" key="5">
    <source>
        <dbReference type="ARBA" id="ARBA00022741"/>
    </source>
</evidence>
<reference evidence="13 14" key="1">
    <citation type="journal article" date="2024" name="Nat. Commun.">
        <title>Phylogenomics reveals the evolutionary origins of lichenization in chlorophyte algae.</title>
        <authorList>
            <person name="Puginier C."/>
            <person name="Libourel C."/>
            <person name="Otte J."/>
            <person name="Skaloud P."/>
            <person name="Haon M."/>
            <person name="Grisel S."/>
            <person name="Petersen M."/>
            <person name="Berrin J.G."/>
            <person name="Delaux P.M."/>
            <person name="Dal Grande F."/>
            <person name="Keller J."/>
        </authorList>
    </citation>
    <scope>NUCLEOTIDE SEQUENCE [LARGE SCALE GENOMIC DNA]</scope>
    <source>
        <strain evidence="13 14">SAG 245.80</strain>
    </source>
</reference>
<dbReference type="EC" id="2.7.11.22" evidence="2"/>
<proteinExistence type="inferred from homology"/>
<protein>
    <recommendedName>
        <fullName evidence="2">cyclin-dependent kinase</fullName>
        <ecNumber evidence="2">2.7.11.22</ecNumber>
    </recommendedName>
</protein>
<dbReference type="GO" id="GO:0005634">
    <property type="term" value="C:nucleus"/>
    <property type="evidence" value="ECO:0007669"/>
    <property type="project" value="TreeGrafter"/>
</dbReference>
<dbReference type="Gene3D" id="1.10.510.10">
    <property type="entry name" value="Transferase(Phosphotransferase) domain 1"/>
    <property type="match status" value="1"/>
</dbReference>
<dbReference type="PROSITE" id="PS50011">
    <property type="entry name" value="PROTEIN_KINASE_DOM"/>
    <property type="match status" value="1"/>
</dbReference>